<proteinExistence type="predicted"/>
<feature type="coiled-coil region" evidence="2">
    <location>
        <begin position="945"/>
        <end position="979"/>
    </location>
</feature>
<feature type="signal peptide" evidence="3">
    <location>
        <begin position="1"/>
        <end position="20"/>
    </location>
</feature>
<dbReference type="EMBL" id="JAUJEA010000012">
    <property type="protein sequence ID" value="MDN5204664.1"/>
    <property type="molecule type" value="Genomic_DNA"/>
</dbReference>
<keyword evidence="2" id="KW-0175">Coiled coil</keyword>
<feature type="domain" description="Sortilin N-terminal" evidence="4">
    <location>
        <begin position="134"/>
        <end position="264"/>
    </location>
</feature>
<evidence type="ECO:0000259" key="4">
    <source>
        <dbReference type="Pfam" id="PF15902"/>
    </source>
</evidence>
<keyword evidence="6" id="KW-1185">Reference proteome</keyword>
<evidence type="ECO:0000313" key="6">
    <source>
        <dbReference type="Proteomes" id="UP001172082"/>
    </source>
</evidence>
<dbReference type="Gene3D" id="2.60.40.4070">
    <property type="match status" value="1"/>
</dbReference>
<dbReference type="PANTHER" id="PTHR43739">
    <property type="entry name" value="XYLOGLUCANASE (EUROFUNG)"/>
    <property type="match status" value="1"/>
</dbReference>
<dbReference type="InterPro" id="IPR036278">
    <property type="entry name" value="Sialidase_sf"/>
</dbReference>
<dbReference type="RefSeq" id="WP_346754688.1">
    <property type="nucleotide sequence ID" value="NZ_JAUJEA010000012.1"/>
</dbReference>
<accession>A0ABT8KV58</accession>
<dbReference type="Proteomes" id="UP001172082">
    <property type="component" value="Unassembled WGS sequence"/>
</dbReference>
<protein>
    <submittedName>
        <fullName evidence="5">Glycosyl hydrolase</fullName>
    </submittedName>
</protein>
<organism evidence="5 6">
    <name type="scientific">Splendidivirga corallicola</name>
    <dbReference type="NCBI Taxonomy" id="3051826"/>
    <lineage>
        <taxon>Bacteria</taxon>
        <taxon>Pseudomonadati</taxon>
        <taxon>Bacteroidota</taxon>
        <taxon>Cytophagia</taxon>
        <taxon>Cytophagales</taxon>
        <taxon>Splendidivirgaceae</taxon>
        <taxon>Splendidivirga</taxon>
    </lineage>
</organism>
<dbReference type="GO" id="GO:0016787">
    <property type="term" value="F:hydrolase activity"/>
    <property type="evidence" value="ECO:0007669"/>
    <property type="project" value="UniProtKB-KW"/>
</dbReference>
<name>A0ABT8KV58_9BACT</name>
<dbReference type="InterPro" id="IPR015943">
    <property type="entry name" value="WD40/YVTN_repeat-like_dom_sf"/>
</dbReference>
<keyword evidence="1" id="KW-0677">Repeat</keyword>
<evidence type="ECO:0000313" key="5">
    <source>
        <dbReference type="EMBL" id="MDN5204664.1"/>
    </source>
</evidence>
<comment type="caution">
    <text evidence="5">The sequence shown here is derived from an EMBL/GenBank/DDBJ whole genome shotgun (WGS) entry which is preliminary data.</text>
</comment>
<dbReference type="InterPro" id="IPR031778">
    <property type="entry name" value="Sortilin_N"/>
</dbReference>
<reference evidence="5" key="1">
    <citation type="submission" date="2023-06" db="EMBL/GenBank/DDBJ databases">
        <title>Genomic of Parafulvivirga corallium.</title>
        <authorList>
            <person name="Wang G."/>
        </authorList>
    </citation>
    <scope>NUCLEOTIDE SEQUENCE</scope>
    <source>
        <strain evidence="5">BMA10</strain>
    </source>
</reference>
<dbReference type="CDD" id="cd15482">
    <property type="entry name" value="Sialidase_non-viral"/>
    <property type="match status" value="3"/>
</dbReference>
<evidence type="ECO:0000256" key="3">
    <source>
        <dbReference type="SAM" id="SignalP"/>
    </source>
</evidence>
<dbReference type="PANTHER" id="PTHR43739:SF5">
    <property type="entry name" value="EXO-ALPHA-SIALIDASE"/>
    <property type="match status" value="1"/>
</dbReference>
<dbReference type="Gene3D" id="2.130.10.10">
    <property type="entry name" value="YVTN repeat-like/Quinoprotein amine dehydrogenase"/>
    <property type="match status" value="4"/>
</dbReference>
<keyword evidence="5" id="KW-0378">Hydrolase</keyword>
<gene>
    <name evidence="5" type="ORF">QQ008_24950</name>
</gene>
<dbReference type="Pfam" id="PF15902">
    <property type="entry name" value="Sortilin-Vps10"/>
    <property type="match status" value="1"/>
</dbReference>
<dbReference type="SUPFAM" id="SSF50939">
    <property type="entry name" value="Sialidases"/>
    <property type="match status" value="2"/>
</dbReference>
<evidence type="ECO:0000256" key="2">
    <source>
        <dbReference type="SAM" id="Coils"/>
    </source>
</evidence>
<dbReference type="InterPro" id="IPR052025">
    <property type="entry name" value="Xyloglucanase_GH74"/>
</dbReference>
<sequence length="1098" mass="122091">MKNLFLTLVCLMLVASVAQAQKKKKSNVLKPDETVLSKTSLSGLKFRDIGPAVTSGRIADFAVNPKNAKEYYVATASGGVWKTVNAGTTFKPIFDGQGSYSIGCVTLDPGNPNVVWVGTGENNNQRSVAYGDGVYKSEDGGASWKHMGLKTSEHIGKIIIDPGNSNIVYVAAIGPLWKEGGERGVYKSIDGGNAWELILSIDEHTGVNDLIMDPDDPNVMYASAFQRRRHVFTYLGGGPGSGLYKTTDGGKTWDKINNGLPKVDLGRIGLDISPADPEIIYAIVEAAQGKGGFYRSTNRGASWKKMGGYSTSGNYYQEIIADPVNPDKVYAMDTWMRVSTDGGKNFKVVGEDFKHVDNHCMWIDRADTDHFLVGCDGGIYETWDAGKTWDFKANLPLMQFYKVAVDNSEPFYYTYGGTQDNFSVGGPSRTISGNGIANSDWFVTHGGDGFESQIDPNDPNIVYAQSQYGVLVRYDRSSGEELGIQPQERKGESAYRFNWDAPLVISNHKNTRIYFAANKVFRSDDRGNSWEVISDDLTRQINRNTLPVMGRVWGIDAVRKNLSTSPYGTIVAMDESPLNENLLYIGTDDGLIQVTENGGQSWRSSENFPGVPDRTYVNAVLSSQHNEQVVYACFNHHKYGDFKPYVYKSTDKGKTWVSITNNLPERGSSYAIAEDHVDPNLLFVGTEFGVFFSNDGGAHWKQLKNGIPTIAVRDIAIQKRENDLALATFGRGFLILDDYSVLRHLDKPTLAKEAELFATRDALSFEYSYPLGLPGKSFQGDSYYIAENLGSEAIFTYYLKEGIKTREEQRREHEKKNKEDGKNNAYPDYETLKAEREEDKPYLLFTIKDANNRIVRKLTAKPKTGVNRIKWDLRYASKNPINFSSPSFYNPFAGRDEGTLVAPGTYSVSLSKSVDGVISQIAGPVSFKVKSLNNTSLPAANREELVDFQRKIADLSRSLQGAQRTISEINDQLKHMREAINKAEVPQDEFIADLGAIEKAVREIQRQLNSDPVASTLDIDRPLTVGSRVGFIVYEAFYSTSTPTKTHRDSYAIAVEEFKPLLSQIKKLVREDIRQLQDKLENAGAPYTPYTLPDYTDH</sequence>
<keyword evidence="3" id="KW-0732">Signal</keyword>
<evidence type="ECO:0000256" key="1">
    <source>
        <dbReference type="ARBA" id="ARBA00022737"/>
    </source>
</evidence>
<feature type="chain" id="PRO_5046037881" evidence="3">
    <location>
        <begin position="21"/>
        <end position="1098"/>
    </location>
</feature>